<gene>
    <name evidence="1" type="ORF">DUI87_03397</name>
</gene>
<reference evidence="1 2" key="1">
    <citation type="submission" date="2018-07" db="EMBL/GenBank/DDBJ databases">
        <title>A high quality draft genome assembly of the barn swallow (H. rustica rustica).</title>
        <authorList>
            <person name="Formenti G."/>
            <person name="Chiara M."/>
            <person name="Poveda L."/>
            <person name="Francoijs K.-J."/>
            <person name="Bonisoli-Alquati A."/>
            <person name="Canova L."/>
            <person name="Gianfranceschi L."/>
            <person name="Horner D.S."/>
            <person name="Saino N."/>
        </authorList>
    </citation>
    <scope>NUCLEOTIDE SEQUENCE [LARGE SCALE GENOMIC DNA]</scope>
    <source>
        <strain evidence="1">Chelidonia</strain>
        <tissue evidence="1">Blood</tissue>
    </source>
</reference>
<evidence type="ECO:0000313" key="1">
    <source>
        <dbReference type="EMBL" id="RMC19832.1"/>
    </source>
</evidence>
<protein>
    <submittedName>
        <fullName evidence="1">Uncharacterized protein</fullName>
    </submittedName>
</protein>
<organism evidence="1 2">
    <name type="scientific">Hirundo rustica rustica</name>
    <dbReference type="NCBI Taxonomy" id="333673"/>
    <lineage>
        <taxon>Eukaryota</taxon>
        <taxon>Metazoa</taxon>
        <taxon>Chordata</taxon>
        <taxon>Craniata</taxon>
        <taxon>Vertebrata</taxon>
        <taxon>Euteleostomi</taxon>
        <taxon>Archelosauria</taxon>
        <taxon>Archosauria</taxon>
        <taxon>Dinosauria</taxon>
        <taxon>Saurischia</taxon>
        <taxon>Theropoda</taxon>
        <taxon>Coelurosauria</taxon>
        <taxon>Aves</taxon>
        <taxon>Neognathae</taxon>
        <taxon>Neoaves</taxon>
        <taxon>Telluraves</taxon>
        <taxon>Australaves</taxon>
        <taxon>Passeriformes</taxon>
        <taxon>Sylvioidea</taxon>
        <taxon>Hirundinidae</taxon>
        <taxon>Hirundo</taxon>
    </lineage>
</organism>
<keyword evidence="2" id="KW-1185">Reference proteome</keyword>
<comment type="caution">
    <text evidence="1">The sequence shown here is derived from an EMBL/GenBank/DDBJ whole genome shotgun (WGS) entry which is preliminary data.</text>
</comment>
<dbReference type="Proteomes" id="UP000269221">
    <property type="component" value="Unassembled WGS sequence"/>
</dbReference>
<accession>A0A3M0L2N5</accession>
<evidence type="ECO:0000313" key="2">
    <source>
        <dbReference type="Proteomes" id="UP000269221"/>
    </source>
</evidence>
<sequence>MEFDPKSIMVGSNIWNRRLVEEGGVLYPMLSGWFSGEDGRATASCVESTVNGGVQSWEFYRPLERPGVQSSSPALLDLVQLGSSRCGFFSTAHFACRDNPPFPVINPEFPPFRLGALGVPRDQTAQDL</sequence>
<proteinExistence type="predicted"/>
<dbReference type="EMBL" id="QRBI01000094">
    <property type="protein sequence ID" value="RMC19832.1"/>
    <property type="molecule type" value="Genomic_DNA"/>
</dbReference>
<name>A0A3M0L2N5_HIRRU</name>
<dbReference type="AlphaFoldDB" id="A0A3M0L2N5"/>